<dbReference type="PANTHER" id="PTHR33678:SF1">
    <property type="entry name" value="BLL1576 PROTEIN"/>
    <property type="match status" value="1"/>
</dbReference>
<dbReference type="Pfam" id="PF13005">
    <property type="entry name" value="zf-IS66"/>
    <property type="match status" value="1"/>
</dbReference>
<dbReference type="EMBL" id="JAOVQO010000055">
    <property type="protein sequence ID" value="MCU9850651.1"/>
    <property type="molecule type" value="Genomic_DNA"/>
</dbReference>
<protein>
    <submittedName>
        <fullName evidence="6">IS66 family transposase</fullName>
    </submittedName>
</protein>
<evidence type="ECO:0000256" key="1">
    <source>
        <dbReference type="SAM" id="Coils"/>
    </source>
</evidence>
<feature type="domain" description="Transposase IS66 central" evidence="2">
    <location>
        <begin position="195"/>
        <end position="491"/>
    </location>
</feature>
<keyword evidence="1" id="KW-0175">Coiled coil</keyword>
<evidence type="ECO:0000313" key="6">
    <source>
        <dbReference type="EMBL" id="MCU9850651.1"/>
    </source>
</evidence>
<evidence type="ECO:0000259" key="3">
    <source>
        <dbReference type="Pfam" id="PF13005"/>
    </source>
</evidence>
<dbReference type="InterPro" id="IPR039552">
    <property type="entry name" value="IS66_C"/>
</dbReference>
<gene>
    <name evidence="6" type="ORF">OEZ60_22040</name>
</gene>
<sequence length="548" mass="60892">MSSSTAQLPDDPAALKAMIAALQAENAKVEETVARLKVSLRAHEALVQALRLRITRLKKQRFGQSSEKIAREIEQLELALENLEVSQASSEAEMPPEEDDAVTASVAEGKTVTVPRRRKPRVTAATPRERIVLDPGDSCPDCGGALRLVGEDVSEILDLIAARLKVVETARLKKSCRRCEKITQPAAPSRPIPRAMVGPALLVHILVAKFDDHLPLYRQQEIFARMGADIPSSTLVDWCGQGIRVLAPLVERIRTEVMKTDRLHADDTTVRVLDPSKRNEGIGKGVKEGRIWIYLRDDRPWGGAAPPSSAYFFSVDRKGEHPHKHLVGFRGILQADAYTGFKSLYVPDEDGQPRIREAACWAHLRRDFFDVHKGTGSAIALEALKRIGEFYDIEAEITGQSAEARRAARQSRSKPKVEAFRAWAEEQLKRIPGKSDLAKAFRYGLNRWESFRLFLDDGRVAIDNNPAERKMKPIALGRKNFLFAGSDAGGETLAAAMTIIETAKDNGLDPQAYLADIFARINDHKINRIDELLPWNWKPMGTVKAEAA</sequence>
<proteinExistence type="predicted"/>
<dbReference type="Pfam" id="PF13007">
    <property type="entry name" value="LZ_Tnp_IS66"/>
    <property type="match status" value="1"/>
</dbReference>
<feature type="domain" description="Transposase IS66 zinc-finger binding" evidence="3">
    <location>
        <begin position="138"/>
        <end position="180"/>
    </location>
</feature>
<dbReference type="Proteomes" id="UP001209535">
    <property type="component" value="Unassembled WGS sequence"/>
</dbReference>
<dbReference type="InterPro" id="IPR052344">
    <property type="entry name" value="Transposase-related"/>
</dbReference>
<evidence type="ECO:0000259" key="2">
    <source>
        <dbReference type="Pfam" id="PF03050"/>
    </source>
</evidence>
<dbReference type="Pfam" id="PF03050">
    <property type="entry name" value="DDE_Tnp_IS66"/>
    <property type="match status" value="1"/>
</dbReference>
<dbReference type="Pfam" id="PF13817">
    <property type="entry name" value="DDE_Tnp_IS66_C"/>
    <property type="match status" value="1"/>
</dbReference>
<dbReference type="RefSeq" id="WP_263340989.1">
    <property type="nucleotide sequence ID" value="NZ_JAOVQO010000055.1"/>
</dbReference>
<evidence type="ECO:0000259" key="4">
    <source>
        <dbReference type="Pfam" id="PF13007"/>
    </source>
</evidence>
<organism evidence="6 7">
    <name type="scientific">Albidovulum salinarum</name>
    <dbReference type="NCBI Taxonomy" id="2984153"/>
    <lineage>
        <taxon>Bacteria</taxon>
        <taxon>Pseudomonadati</taxon>
        <taxon>Pseudomonadota</taxon>
        <taxon>Alphaproteobacteria</taxon>
        <taxon>Rhodobacterales</taxon>
        <taxon>Paracoccaceae</taxon>
        <taxon>Albidovulum</taxon>
    </lineage>
</organism>
<dbReference type="PANTHER" id="PTHR33678">
    <property type="entry name" value="BLL1576 PROTEIN"/>
    <property type="match status" value="1"/>
</dbReference>
<feature type="domain" description="Transposase TnpC homeodomain" evidence="4">
    <location>
        <begin position="50"/>
        <end position="131"/>
    </location>
</feature>
<feature type="domain" description="Transposase IS66 C-terminal" evidence="5">
    <location>
        <begin position="498"/>
        <end position="535"/>
    </location>
</feature>
<dbReference type="NCBIfam" id="NF033517">
    <property type="entry name" value="transpos_IS66"/>
    <property type="match status" value="1"/>
</dbReference>
<evidence type="ECO:0000259" key="5">
    <source>
        <dbReference type="Pfam" id="PF13817"/>
    </source>
</evidence>
<dbReference type="InterPro" id="IPR004291">
    <property type="entry name" value="Transposase_IS66_central"/>
</dbReference>
<keyword evidence="7" id="KW-1185">Reference proteome</keyword>
<evidence type="ECO:0000313" key="7">
    <source>
        <dbReference type="Proteomes" id="UP001209535"/>
    </source>
</evidence>
<feature type="coiled-coil region" evidence="1">
    <location>
        <begin position="19"/>
        <end position="93"/>
    </location>
</feature>
<dbReference type="InterPro" id="IPR024463">
    <property type="entry name" value="Transposase_TnpC_homeodom"/>
</dbReference>
<dbReference type="InterPro" id="IPR024474">
    <property type="entry name" value="Znf_dom_IS66"/>
</dbReference>
<comment type="caution">
    <text evidence="6">The sequence shown here is derived from an EMBL/GenBank/DDBJ whole genome shotgun (WGS) entry which is preliminary data.</text>
</comment>
<name>A0ABT2X9M8_9RHOB</name>
<accession>A0ABT2X9M8</accession>
<reference evidence="6 7" key="1">
    <citation type="submission" date="2022-10" db="EMBL/GenBank/DDBJ databases">
        <title>Defluviimonas sp. nov., isolated from ocean surface sediments.</title>
        <authorList>
            <person name="He W."/>
            <person name="Wang L."/>
            <person name="Zhang D.-F."/>
        </authorList>
    </citation>
    <scope>NUCLEOTIDE SEQUENCE [LARGE SCALE GENOMIC DNA]</scope>
    <source>
        <strain evidence="6 7">WL0024</strain>
    </source>
</reference>